<dbReference type="InterPro" id="IPR026960">
    <property type="entry name" value="RVT-Znf"/>
</dbReference>
<dbReference type="AlphaFoldDB" id="A0A7J6DKL1"/>
<proteinExistence type="predicted"/>
<evidence type="ECO:0000259" key="1">
    <source>
        <dbReference type="Pfam" id="PF13966"/>
    </source>
</evidence>
<organism evidence="2 3">
    <name type="scientific">Cannabis sativa</name>
    <name type="common">Hemp</name>
    <name type="synonym">Marijuana</name>
    <dbReference type="NCBI Taxonomy" id="3483"/>
    <lineage>
        <taxon>Eukaryota</taxon>
        <taxon>Viridiplantae</taxon>
        <taxon>Streptophyta</taxon>
        <taxon>Embryophyta</taxon>
        <taxon>Tracheophyta</taxon>
        <taxon>Spermatophyta</taxon>
        <taxon>Magnoliopsida</taxon>
        <taxon>eudicotyledons</taxon>
        <taxon>Gunneridae</taxon>
        <taxon>Pentapetalae</taxon>
        <taxon>rosids</taxon>
        <taxon>fabids</taxon>
        <taxon>Rosales</taxon>
        <taxon>Cannabaceae</taxon>
        <taxon>Cannabis</taxon>
    </lineage>
</organism>
<dbReference type="Pfam" id="PF13966">
    <property type="entry name" value="zf-RVT"/>
    <property type="match status" value="1"/>
</dbReference>
<sequence>MYHRALPTNSQLIRRKVLVQPMCSRCGEEVESSEHALVFCSSLLPLWTNMRVWHHLYRGRMGSLAELLVYLFDVLSKEEFELISMVWWWVWYDRNSVLFGHKQSRLCGIVELAHATLVEFHGTGVGVEGAALRSGVVGGSVVSRRWCPPMRGEFVLSIDAARHKTRMRIGPQRYRELGSGDAHHACALSVGIRRK</sequence>
<comment type="caution">
    <text evidence="2">The sequence shown here is derived from an EMBL/GenBank/DDBJ whole genome shotgun (WGS) entry which is preliminary data.</text>
</comment>
<accession>A0A7J6DKL1</accession>
<name>A0A7J6DKL1_CANSA</name>
<evidence type="ECO:0000313" key="3">
    <source>
        <dbReference type="Proteomes" id="UP000583929"/>
    </source>
</evidence>
<dbReference type="Proteomes" id="UP000583929">
    <property type="component" value="Unassembled WGS sequence"/>
</dbReference>
<reference evidence="2 3" key="1">
    <citation type="journal article" date="2020" name="bioRxiv">
        <title>Sequence and annotation of 42 cannabis genomes reveals extensive copy number variation in cannabinoid synthesis and pathogen resistance genes.</title>
        <authorList>
            <person name="Mckernan K.J."/>
            <person name="Helbert Y."/>
            <person name="Kane L.T."/>
            <person name="Ebling H."/>
            <person name="Zhang L."/>
            <person name="Liu B."/>
            <person name="Eaton Z."/>
            <person name="Mclaughlin S."/>
            <person name="Kingan S."/>
            <person name="Baybayan P."/>
            <person name="Concepcion G."/>
            <person name="Jordan M."/>
            <person name="Riva A."/>
            <person name="Barbazuk W."/>
            <person name="Harkins T."/>
        </authorList>
    </citation>
    <scope>NUCLEOTIDE SEQUENCE [LARGE SCALE GENOMIC DNA]</scope>
    <source>
        <strain evidence="3">cv. Jamaican Lion 4</strain>
        <tissue evidence="2">Leaf</tissue>
    </source>
</reference>
<keyword evidence="3" id="KW-1185">Reference proteome</keyword>
<feature type="domain" description="Reverse transcriptase zinc-binding" evidence="1">
    <location>
        <begin position="2"/>
        <end position="47"/>
    </location>
</feature>
<gene>
    <name evidence="2" type="ORF">G4B88_018243</name>
</gene>
<evidence type="ECO:0000313" key="2">
    <source>
        <dbReference type="EMBL" id="KAF4346643.1"/>
    </source>
</evidence>
<dbReference type="EMBL" id="JAATIQ010000944">
    <property type="protein sequence ID" value="KAF4346643.1"/>
    <property type="molecule type" value="Genomic_DNA"/>
</dbReference>
<protein>
    <recommendedName>
        <fullName evidence="1">Reverse transcriptase zinc-binding domain-containing protein</fullName>
    </recommendedName>
</protein>